<comment type="caution">
    <text evidence="1">The sequence shown here is derived from an EMBL/GenBank/DDBJ whole genome shotgun (WGS) entry which is preliminary data.</text>
</comment>
<keyword evidence="2" id="KW-1185">Reference proteome</keyword>
<reference evidence="1 2" key="3">
    <citation type="journal article" date="2022" name="Microbiol. Spectr.">
        <title>Folding features and dynamics of 3D genome architecture in plant fungal pathogens.</title>
        <authorList>
            <person name="Xia C."/>
        </authorList>
    </citation>
    <scope>NUCLEOTIDE SEQUENCE [LARGE SCALE GENOMIC DNA]</scope>
    <source>
        <strain evidence="1 2">93-210</strain>
    </source>
</reference>
<sequence length="330" mass="36394">MSQLADHTRDRELLYATLGGIQPVGTCLAWVVGLTMCEALRLTQRFDPKTSLIKRTFVYFSLIMSVALLSLFLGLIYRNAVANYGQYRKLLEITDIFRFDYMVTRIATLGGLTYYSYDVWHSELGKIKMWRIPIIKVSIGVLYLGVAGIFILRIALVFLLVKIPDSSLSVEVANLQNGAICPGTIRLIKYRCLIEGAVLTFLKAYDLVKSGAVKRVLATRDDLHGFSWNSLCCLCQTAIFPTVFDLIAVSLPAPNGVSGTAYALSSISAELHLFGPIVAISAALDDMTLSSGELHCSLESNSTRETSQSILTSNQGRKVSFKTPDVGRRK</sequence>
<evidence type="ECO:0000313" key="1">
    <source>
        <dbReference type="EMBL" id="KAI7956825.1"/>
    </source>
</evidence>
<gene>
    <name evidence="1" type="ORF">MJO28_003920</name>
</gene>
<dbReference type="Proteomes" id="UP001060170">
    <property type="component" value="Chromosome 4"/>
</dbReference>
<evidence type="ECO:0000313" key="2">
    <source>
        <dbReference type="Proteomes" id="UP001060170"/>
    </source>
</evidence>
<reference evidence="2" key="2">
    <citation type="journal article" date="2018" name="Mol. Plant Microbe Interact.">
        <title>Genome sequence resources for the wheat stripe rust pathogen (Puccinia striiformis f. sp. tritici) and the barley stripe rust pathogen (Puccinia striiformis f. sp. hordei).</title>
        <authorList>
            <person name="Xia C."/>
            <person name="Wang M."/>
            <person name="Yin C."/>
            <person name="Cornejo O.E."/>
            <person name="Hulbert S.H."/>
            <person name="Chen X."/>
        </authorList>
    </citation>
    <scope>NUCLEOTIDE SEQUENCE [LARGE SCALE GENOMIC DNA]</scope>
    <source>
        <strain evidence="2">93-210</strain>
    </source>
</reference>
<dbReference type="EMBL" id="CM045868">
    <property type="protein sequence ID" value="KAI7956825.1"/>
    <property type="molecule type" value="Genomic_DNA"/>
</dbReference>
<protein>
    <submittedName>
        <fullName evidence="1">Uncharacterized protein</fullName>
    </submittedName>
</protein>
<proteinExistence type="predicted"/>
<reference evidence="2" key="1">
    <citation type="journal article" date="2018" name="BMC Genomics">
        <title>Genomic insights into host adaptation between the wheat stripe rust pathogen (Puccinia striiformis f. sp. tritici) and the barley stripe rust pathogen (Puccinia striiformis f. sp. hordei).</title>
        <authorList>
            <person name="Xia C."/>
            <person name="Wang M."/>
            <person name="Yin C."/>
            <person name="Cornejo O.E."/>
            <person name="Hulbert S.H."/>
            <person name="Chen X."/>
        </authorList>
    </citation>
    <scope>NUCLEOTIDE SEQUENCE [LARGE SCALE GENOMIC DNA]</scope>
    <source>
        <strain evidence="2">93-210</strain>
    </source>
</reference>
<name>A0ACC0ENN5_9BASI</name>
<accession>A0ACC0ENN5</accession>
<organism evidence="1 2">
    <name type="scientific">Puccinia striiformis f. sp. tritici</name>
    <dbReference type="NCBI Taxonomy" id="168172"/>
    <lineage>
        <taxon>Eukaryota</taxon>
        <taxon>Fungi</taxon>
        <taxon>Dikarya</taxon>
        <taxon>Basidiomycota</taxon>
        <taxon>Pucciniomycotina</taxon>
        <taxon>Pucciniomycetes</taxon>
        <taxon>Pucciniales</taxon>
        <taxon>Pucciniaceae</taxon>
        <taxon>Puccinia</taxon>
    </lineage>
</organism>